<keyword evidence="3" id="KW-1185">Reference proteome</keyword>
<organism evidence="2 3">
    <name type="scientific">Leptomonas seymouri</name>
    <dbReference type="NCBI Taxonomy" id="5684"/>
    <lineage>
        <taxon>Eukaryota</taxon>
        <taxon>Discoba</taxon>
        <taxon>Euglenozoa</taxon>
        <taxon>Kinetoplastea</taxon>
        <taxon>Metakinetoplastina</taxon>
        <taxon>Trypanosomatida</taxon>
        <taxon>Trypanosomatidae</taxon>
        <taxon>Leishmaniinae</taxon>
        <taxon>Leptomonas</taxon>
    </lineage>
</organism>
<accession>A0A0N1IM56</accession>
<dbReference type="VEuPathDB" id="TriTrypDB:Lsey_0034_0150"/>
<dbReference type="Proteomes" id="UP000038009">
    <property type="component" value="Unassembled WGS sequence"/>
</dbReference>
<dbReference type="OMA" id="RWCPHCY"/>
<dbReference type="EMBL" id="LJSK01000034">
    <property type="protein sequence ID" value="KPI89000.1"/>
    <property type="molecule type" value="Genomic_DNA"/>
</dbReference>
<gene>
    <name evidence="2" type="ORF">ABL78_1884</name>
</gene>
<feature type="compositionally biased region" description="Basic residues" evidence="1">
    <location>
        <begin position="127"/>
        <end position="137"/>
    </location>
</feature>
<reference evidence="2 3" key="1">
    <citation type="journal article" date="2015" name="PLoS Pathog.">
        <title>Leptomonas seymouri: Adaptations to the Dixenous Life Cycle Analyzed by Genome Sequencing, Transcriptome Profiling and Co-infection with Leishmania donovani.</title>
        <authorList>
            <person name="Kraeva N."/>
            <person name="Butenko A."/>
            <person name="Hlavacova J."/>
            <person name="Kostygov A."/>
            <person name="Myskova J."/>
            <person name="Grybchuk D."/>
            <person name="Lestinova T."/>
            <person name="Votypka J."/>
            <person name="Volf P."/>
            <person name="Opperdoes F."/>
            <person name="Flegontov P."/>
            <person name="Lukes J."/>
            <person name="Yurchenko V."/>
        </authorList>
    </citation>
    <scope>NUCLEOTIDE SEQUENCE [LARGE SCALE GENOMIC DNA]</scope>
    <source>
        <strain evidence="2 3">ATCC 30220</strain>
    </source>
</reference>
<name>A0A0N1IM56_LEPSE</name>
<dbReference type="OrthoDB" id="263529at2759"/>
<evidence type="ECO:0000313" key="2">
    <source>
        <dbReference type="EMBL" id="KPI89000.1"/>
    </source>
</evidence>
<feature type="region of interest" description="Disordered" evidence="1">
    <location>
        <begin position="121"/>
        <end position="146"/>
    </location>
</feature>
<comment type="caution">
    <text evidence="2">The sequence shown here is derived from an EMBL/GenBank/DDBJ whole genome shotgun (WGS) entry which is preliminary data.</text>
</comment>
<protein>
    <submittedName>
        <fullName evidence="2">Uncharacterized protein</fullName>
    </submittedName>
</protein>
<evidence type="ECO:0000256" key="1">
    <source>
        <dbReference type="SAM" id="MobiDB-lite"/>
    </source>
</evidence>
<sequence length="146" mass="15739">MPAIVAPGKGANGAGEAAPKKKALPVELCKCGADMYRPPPKGKKAPAPPVHSPGCVYQRTTCDAYPHLPRCTVCLNPCKFCLGKTRWCPHCYENQCKYRYKRVILGIEALTGADVGPGTGEIAASAPRRKASRRRTTVKFVDGKRS</sequence>
<proteinExistence type="predicted"/>
<dbReference type="AlphaFoldDB" id="A0A0N1IM56"/>
<evidence type="ECO:0000313" key="3">
    <source>
        <dbReference type="Proteomes" id="UP000038009"/>
    </source>
</evidence>